<evidence type="ECO:0000313" key="2">
    <source>
        <dbReference type="EMBL" id="MCW0481495.1"/>
    </source>
</evidence>
<organism evidence="2 3">
    <name type="scientific">Gaoshiqia sediminis</name>
    <dbReference type="NCBI Taxonomy" id="2986998"/>
    <lineage>
        <taxon>Bacteria</taxon>
        <taxon>Pseudomonadati</taxon>
        <taxon>Bacteroidota</taxon>
        <taxon>Bacteroidia</taxon>
        <taxon>Marinilabiliales</taxon>
        <taxon>Prolixibacteraceae</taxon>
        <taxon>Gaoshiqia</taxon>
    </lineage>
</organism>
<dbReference type="InterPro" id="IPR041268">
    <property type="entry name" value="HU-CCDC81_bac_2"/>
</dbReference>
<dbReference type="InterPro" id="IPR036680">
    <property type="entry name" value="SPOR-like_sf"/>
</dbReference>
<keyword evidence="3" id="KW-1185">Reference proteome</keyword>
<protein>
    <submittedName>
        <fullName evidence="2">SPOR domain-containing protein</fullName>
    </submittedName>
</protein>
<accession>A0AA41Y950</accession>
<dbReference type="Gene3D" id="3.30.70.1070">
    <property type="entry name" value="Sporulation related repeat"/>
    <property type="match status" value="1"/>
</dbReference>
<dbReference type="InterPro" id="IPR007730">
    <property type="entry name" value="SPOR-like_dom"/>
</dbReference>
<dbReference type="Pfam" id="PF05036">
    <property type="entry name" value="SPOR"/>
    <property type="match status" value="1"/>
</dbReference>
<dbReference type="InterPro" id="IPR040495">
    <property type="entry name" value="HU-CCDC81_bac_1"/>
</dbReference>
<name>A0AA41Y950_9BACT</name>
<feature type="domain" description="SPOR" evidence="1">
    <location>
        <begin position="225"/>
        <end position="301"/>
    </location>
</feature>
<dbReference type="Pfam" id="PF18174">
    <property type="entry name" value="HU-CCDC81_bac_1"/>
    <property type="match status" value="1"/>
</dbReference>
<gene>
    <name evidence="2" type="ORF">N2K84_02065</name>
</gene>
<dbReference type="AlphaFoldDB" id="A0AA41Y950"/>
<dbReference type="PROSITE" id="PS51724">
    <property type="entry name" value="SPOR"/>
    <property type="match status" value="1"/>
</dbReference>
<sequence>MELLAYIKELLLLNDCVIIPGFGGFVTNYKPAGMRSAQFTPPAKSVSFNKKLNFNDGLFINHVASAEGINYIAAGKKVNLLVQELSYRLTDGEEISISGVGSLRYDDQENLIFTPALMSNLNLDAFGLAPFSYETLFARNQAKKSVPQLQQDAVQVMFQRRTLKKVLVAVPLLLALAVTPLKNNKENLLKSDLANLTEMMTVQTPSKPVVEEEVAMAAEQIQEEQVVEHHYFMIGGSFKNEENADTFIAQMKNKGYEAENLGVIKGLHYISLGSFASLDEAKNARDEYKTKSPGSGVWIYVKK</sequence>
<evidence type="ECO:0000313" key="3">
    <source>
        <dbReference type="Proteomes" id="UP001163821"/>
    </source>
</evidence>
<dbReference type="SUPFAM" id="SSF110997">
    <property type="entry name" value="Sporulation related repeat"/>
    <property type="match status" value="1"/>
</dbReference>
<dbReference type="GO" id="GO:0042834">
    <property type="term" value="F:peptidoglycan binding"/>
    <property type="evidence" value="ECO:0007669"/>
    <property type="project" value="InterPro"/>
</dbReference>
<reference evidence="2" key="1">
    <citation type="submission" date="2022-10" db="EMBL/GenBank/DDBJ databases">
        <title>Gaoshiqiia sediminis gen. nov., sp. nov., isolated from coastal sediment.</title>
        <authorList>
            <person name="Yu W.X."/>
            <person name="Mu D.S."/>
            <person name="Du J.Z."/>
            <person name="Liang Y.Q."/>
        </authorList>
    </citation>
    <scope>NUCLEOTIDE SEQUENCE</scope>
    <source>
        <strain evidence="2">A06</strain>
    </source>
</reference>
<proteinExistence type="predicted"/>
<dbReference type="Proteomes" id="UP001163821">
    <property type="component" value="Unassembled WGS sequence"/>
</dbReference>
<dbReference type="EMBL" id="JAPAAF010000002">
    <property type="protein sequence ID" value="MCW0481495.1"/>
    <property type="molecule type" value="Genomic_DNA"/>
</dbReference>
<comment type="caution">
    <text evidence="2">The sequence shown here is derived from an EMBL/GenBank/DDBJ whole genome shotgun (WGS) entry which is preliminary data.</text>
</comment>
<evidence type="ECO:0000259" key="1">
    <source>
        <dbReference type="PROSITE" id="PS51724"/>
    </source>
</evidence>
<dbReference type="Pfam" id="PF18175">
    <property type="entry name" value="HU-CCDC81_bac_2"/>
    <property type="match status" value="1"/>
</dbReference>
<dbReference type="RefSeq" id="WP_282590105.1">
    <property type="nucleotide sequence ID" value="NZ_JAPAAF010000002.1"/>
</dbReference>